<feature type="transmembrane region" description="Helical" evidence="7">
    <location>
        <begin position="198"/>
        <end position="219"/>
    </location>
</feature>
<protein>
    <submittedName>
        <fullName evidence="8">Unannotated protein</fullName>
    </submittedName>
</protein>
<dbReference type="AlphaFoldDB" id="A0A6J7HBY9"/>
<organism evidence="8">
    <name type="scientific">freshwater metagenome</name>
    <dbReference type="NCBI Taxonomy" id="449393"/>
    <lineage>
        <taxon>unclassified sequences</taxon>
        <taxon>metagenomes</taxon>
        <taxon>ecological metagenomes</taxon>
    </lineage>
</organism>
<feature type="transmembrane region" description="Helical" evidence="7">
    <location>
        <begin position="376"/>
        <end position="403"/>
    </location>
</feature>
<keyword evidence="3" id="KW-0808">Transferase</keyword>
<gene>
    <name evidence="8" type="ORF">UFOPK3662_00379</name>
</gene>
<keyword evidence="5 7" id="KW-1133">Transmembrane helix</keyword>
<dbReference type="NCBIfam" id="NF038066">
    <property type="entry name" value="MptB"/>
    <property type="match status" value="1"/>
</dbReference>
<evidence type="ECO:0000313" key="8">
    <source>
        <dbReference type="EMBL" id="CAB4917144.1"/>
    </source>
</evidence>
<evidence type="ECO:0000256" key="1">
    <source>
        <dbReference type="ARBA" id="ARBA00004141"/>
    </source>
</evidence>
<dbReference type="GO" id="GO:0016757">
    <property type="term" value="F:glycosyltransferase activity"/>
    <property type="evidence" value="ECO:0007669"/>
    <property type="project" value="UniProtKB-KW"/>
</dbReference>
<keyword evidence="2" id="KW-0328">Glycosyltransferase</keyword>
<comment type="subcellular location">
    <subcellularLocation>
        <location evidence="1">Membrane</location>
        <topology evidence="1">Multi-pass membrane protein</topology>
    </subcellularLocation>
</comment>
<feature type="transmembrane region" description="Helical" evidence="7">
    <location>
        <begin position="239"/>
        <end position="272"/>
    </location>
</feature>
<evidence type="ECO:0000256" key="2">
    <source>
        <dbReference type="ARBA" id="ARBA00022676"/>
    </source>
</evidence>
<accession>A0A6J7HBY9</accession>
<keyword evidence="4 7" id="KW-0812">Transmembrane</keyword>
<feature type="transmembrane region" description="Helical" evidence="7">
    <location>
        <begin position="165"/>
        <end position="186"/>
    </location>
</feature>
<sequence>MLVLLGGLVVATLPESAVVADVDLLQLLRGTAPGRMAGLVVVLLGLGLLASAWLRLCRVAARTEKAGQTDVLATVRAATVAWSLPLLLAPPLFSRDGWSYAAQGTLTHRGLSPYEHGPWMLVGPRSVPGPIVEGVDPRWMGTPAPYGPVPLIGGDLAAGLTSDPWLLVVAHRGMALVGLVLLAWAVPRLARWCGANPALASCLVLASPLMVANGVAGLHNDLLMVGLMAAALVVARDHGWVAGAVLGGLAAGVKLPGGLVCVAVVLLTAPAAGLLARTRHGARVAAVAVLALVGPGVVWGLGVGWIGALGVPGTVNTPLSLPTLVGGWLDLVAAWVGLGTPDAAFLGPVRLVAQVGAVGVAGWALLRLPVGDPRQAVRALALVTAATVALSPVVHLWYFLWVVPFLAVQRLGRGASGALVSVSLVAGLVAPMDSSLHGAYLAIVIGSLVVAAVAVLLLATRRARERLDGIATDEWTSSREPTVADQG</sequence>
<dbReference type="InterPro" id="IPR049829">
    <property type="entry name" value="MptA/B-like"/>
</dbReference>
<feature type="transmembrane region" description="Helical" evidence="7">
    <location>
        <begin position="284"/>
        <end position="307"/>
    </location>
</feature>
<dbReference type="GO" id="GO:0016020">
    <property type="term" value="C:membrane"/>
    <property type="evidence" value="ECO:0007669"/>
    <property type="project" value="UniProtKB-SubCell"/>
</dbReference>
<name>A0A6J7HBY9_9ZZZZ</name>
<feature type="transmembrane region" description="Helical" evidence="7">
    <location>
        <begin position="438"/>
        <end position="459"/>
    </location>
</feature>
<proteinExistence type="predicted"/>
<keyword evidence="6 7" id="KW-0472">Membrane</keyword>
<evidence type="ECO:0000256" key="7">
    <source>
        <dbReference type="SAM" id="Phobius"/>
    </source>
</evidence>
<dbReference type="Pfam" id="PF26314">
    <property type="entry name" value="MptA_B_family"/>
    <property type="match status" value="1"/>
</dbReference>
<feature type="transmembrane region" description="Helical" evidence="7">
    <location>
        <begin position="351"/>
        <end position="370"/>
    </location>
</feature>
<evidence type="ECO:0000256" key="4">
    <source>
        <dbReference type="ARBA" id="ARBA00022692"/>
    </source>
</evidence>
<feature type="transmembrane region" description="Helical" evidence="7">
    <location>
        <begin position="69"/>
        <end position="89"/>
    </location>
</feature>
<reference evidence="8" key="1">
    <citation type="submission" date="2020-05" db="EMBL/GenBank/DDBJ databases">
        <authorList>
            <person name="Chiriac C."/>
            <person name="Salcher M."/>
            <person name="Ghai R."/>
            <person name="Kavagutti S V."/>
        </authorList>
    </citation>
    <scope>NUCLEOTIDE SEQUENCE</scope>
</reference>
<evidence type="ECO:0000256" key="5">
    <source>
        <dbReference type="ARBA" id="ARBA00022989"/>
    </source>
</evidence>
<feature type="transmembrane region" description="Helical" evidence="7">
    <location>
        <begin position="36"/>
        <end position="57"/>
    </location>
</feature>
<dbReference type="EMBL" id="CAFBMW010000002">
    <property type="protein sequence ID" value="CAB4917144.1"/>
    <property type="molecule type" value="Genomic_DNA"/>
</dbReference>
<evidence type="ECO:0000256" key="6">
    <source>
        <dbReference type="ARBA" id="ARBA00023136"/>
    </source>
</evidence>
<evidence type="ECO:0000256" key="3">
    <source>
        <dbReference type="ARBA" id="ARBA00022679"/>
    </source>
</evidence>